<gene>
    <name evidence="3" type="ORF">AVDCRST_MAG45-487</name>
</gene>
<accession>A0A6J4S0E0</accession>
<feature type="domain" description="Protein SirB1 N-terminal" evidence="2">
    <location>
        <begin position="37"/>
        <end position="148"/>
    </location>
</feature>
<dbReference type="PANTHER" id="PTHR31350:SF21">
    <property type="entry name" value="F-BOX ONLY PROTEIN 21"/>
    <property type="match status" value="1"/>
</dbReference>
<dbReference type="PANTHER" id="PTHR31350">
    <property type="entry name" value="SI:DKEY-261L7.2"/>
    <property type="match status" value="1"/>
</dbReference>
<dbReference type="InterPro" id="IPR032698">
    <property type="entry name" value="SirB1_N"/>
</dbReference>
<dbReference type="AlphaFoldDB" id="A0A6J4S0E0"/>
<proteinExistence type="inferred from homology"/>
<sequence>MPLEPFSVLAAQPEPALDELALALAAEFGQTDAQGALSELDRLGAELAPARGASPAAEVEALRELLGVRHDFAGAVDEYDHPDHSMLDLVIERRRGLPIVLSIVYVEVARRAGVALAGVGLPRHYVAGHFGADPPLLLDPFGRGAPLGAQPGLRPSGVHETVARMLNNLVGSYRRRGDLSRAIRAAEMRLELRLDEPSKALFEAELRSLRAHLN</sequence>
<evidence type="ECO:0000313" key="3">
    <source>
        <dbReference type="EMBL" id="CAA9486665.1"/>
    </source>
</evidence>
<comment type="similarity">
    <text evidence="1">Belongs to the UPF0162 family.</text>
</comment>
<evidence type="ECO:0000256" key="1">
    <source>
        <dbReference type="ARBA" id="ARBA00007100"/>
    </source>
</evidence>
<evidence type="ECO:0000259" key="2">
    <source>
        <dbReference type="Pfam" id="PF13369"/>
    </source>
</evidence>
<organism evidence="3">
    <name type="scientific">uncultured Solirubrobacterales bacterium</name>
    <dbReference type="NCBI Taxonomy" id="768556"/>
    <lineage>
        <taxon>Bacteria</taxon>
        <taxon>Bacillati</taxon>
        <taxon>Actinomycetota</taxon>
        <taxon>Thermoleophilia</taxon>
        <taxon>Solirubrobacterales</taxon>
        <taxon>environmental samples</taxon>
    </lineage>
</organism>
<dbReference type="Pfam" id="PF13369">
    <property type="entry name" value="Transglut_core2"/>
    <property type="match status" value="1"/>
</dbReference>
<protein>
    <recommendedName>
        <fullName evidence="2">Protein SirB1 N-terminal domain-containing protein</fullName>
    </recommendedName>
</protein>
<name>A0A6J4S0E0_9ACTN</name>
<dbReference type="EMBL" id="CADCVU010000047">
    <property type="protein sequence ID" value="CAA9486665.1"/>
    <property type="molecule type" value="Genomic_DNA"/>
</dbReference>
<reference evidence="3" key="1">
    <citation type="submission" date="2020-02" db="EMBL/GenBank/DDBJ databases">
        <authorList>
            <person name="Meier V. D."/>
        </authorList>
    </citation>
    <scope>NUCLEOTIDE SEQUENCE</scope>
    <source>
        <strain evidence="3">AVDCRST_MAG45</strain>
    </source>
</reference>